<proteinExistence type="predicted"/>
<dbReference type="Pfam" id="PF02321">
    <property type="entry name" value="OEP"/>
    <property type="match status" value="2"/>
</dbReference>
<dbReference type="EMBL" id="MLJW01000003">
    <property type="protein sequence ID" value="OIR18385.1"/>
    <property type="molecule type" value="Genomic_DNA"/>
</dbReference>
<comment type="caution">
    <text evidence="1">The sequence shown here is derived from an EMBL/GenBank/DDBJ whole genome shotgun (WGS) entry which is preliminary data.</text>
</comment>
<dbReference type="AlphaFoldDB" id="A0A1J5TBX6"/>
<protein>
    <submittedName>
        <fullName evidence="1">Outer membrane protein OprM</fullName>
    </submittedName>
</protein>
<dbReference type="Gene3D" id="1.20.1600.10">
    <property type="entry name" value="Outer membrane efflux proteins (OEP)"/>
    <property type="match status" value="1"/>
</dbReference>
<evidence type="ECO:0000313" key="1">
    <source>
        <dbReference type="EMBL" id="OIR18385.1"/>
    </source>
</evidence>
<dbReference type="GO" id="GO:0016020">
    <property type="term" value="C:membrane"/>
    <property type="evidence" value="ECO:0007669"/>
    <property type="project" value="InterPro"/>
</dbReference>
<accession>A0A1J5TBX6</accession>
<gene>
    <name evidence="1" type="primary">oprM_7</name>
    <name evidence="1" type="ORF">GALL_17140</name>
</gene>
<dbReference type="Gene3D" id="2.20.200.10">
    <property type="entry name" value="Outer membrane efflux proteins (OEP)"/>
    <property type="match status" value="1"/>
</dbReference>
<dbReference type="GO" id="GO:0015562">
    <property type="term" value="F:efflux transmembrane transporter activity"/>
    <property type="evidence" value="ECO:0007669"/>
    <property type="project" value="InterPro"/>
</dbReference>
<dbReference type="PANTHER" id="PTHR30203">
    <property type="entry name" value="OUTER MEMBRANE CATION EFFLUX PROTEIN"/>
    <property type="match status" value="1"/>
</dbReference>
<reference evidence="1" key="1">
    <citation type="submission" date="2016-10" db="EMBL/GenBank/DDBJ databases">
        <title>Sequence of Gallionella enrichment culture.</title>
        <authorList>
            <person name="Poehlein A."/>
            <person name="Muehling M."/>
            <person name="Daniel R."/>
        </authorList>
    </citation>
    <scope>NUCLEOTIDE SEQUENCE</scope>
</reference>
<dbReference type="SUPFAM" id="SSF56954">
    <property type="entry name" value="Outer membrane efflux proteins (OEP)"/>
    <property type="match status" value="1"/>
</dbReference>
<dbReference type="InterPro" id="IPR010131">
    <property type="entry name" value="MdtP/NodT-like"/>
</dbReference>
<name>A0A1J5TBX6_9ZZZZ</name>
<dbReference type="InterPro" id="IPR003423">
    <property type="entry name" value="OMP_efflux"/>
</dbReference>
<sequence length="413" mass="43236">MLDELIVEAMTSAPDLRTAKAQLRQARASRDLAVANLSPSIGVSASATPTAIGSAAGGGGTSQTLYAAGFDASWEPSIFGGLRDAAVGAKADAAASAATLESAQVTLVAEVALNYVTLRAYQLRLAIARDNVTSQSETLQITEWRTEAGLATSLAVEQARTNLEQSKASIPSLEIGRAEAEHRLALLTGQVPGALRERLLEAKPLPKAPDEMAVGIPADTIRQRPDVHAAELTLQAEIARTEQREAGRYPSLTLSGSWGWQSFSAAALGGSGSVISSLAGNLAATLFDGGRIRSQIAVQNAVQEQALIAYEKSILTALEDVENALAGYAAGRERVEARRLAAASARNAADMARIEYEAGTVDFQTVLDTERTRLTAEDGMASAEADLLTSVIALYKALGGGWSADGNYPEQRS</sequence>
<dbReference type="PANTHER" id="PTHR30203:SF25">
    <property type="entry name" value="OUTER MEMBRANE PROTEIN-RELATED"/>
    <property type="match status" value="1"/>
</dbReference>
<dbReference type="NCBIfam" id="TIGR01845">
    <property type="entry name" value="outer_NodT"/>
    <property type="match status" value="1"/>
</dbReference>
<organism evidence="1">
    <name type="scientific">mine drainage metagenome</name>
    <dbReference type="NCBI Taxonomy" id="410659"/>
    <lineage>
        <taxon>unclassified sequences</taxon>
        <taxon>metagenomes</taxon>
        <taxon>ecological metagenomes</taxon>
    </lineage>
</organism>